<comment type="caution">
    <text evidence="8">The sequence shown here is derived from an EMBL/GenBank/DDBJ whole genome shotgun (WGS) entry which is preliminary data.</text>
</comment>
<evidence type="ECO:0000256" key="1">
    <source>
        <dbReference type="ARBA" id="ARBA00006217"/>
    </source>
</evidence>
<organism evidence="8 9">
    <name type="scientific">Acidithrix ferrooxidans</name>
    <dbReference type="NCBI Taxonomy" id="1280514"/>
    <lineage>
        <taxon>Bacteria</taxon>
        <taxon>Bacillati</taxon>
        <taxon>Actinomycetota</taxon>
        <taxon>Acidimicrobiia</taxon>
        <taxon>Acidimicrobiales</taxon>
        <taxon>Acidimicrobiaceae</taxon>
        <taxon>Acidithrix</taxon>
    </lineage>
</organism>
<dbReference type="GO" id="GO:0004089">
    <property type="term" value="F:carbonate dehydratase activity"/>
    <property type="evidence" value="ECO:0007669"/>
    <property type="project" value="UniProtKB-EC"/>
</dbReference>
<feature type="binding site" evidence="7">
    <location>
        <position position="41"/>
    </location>
    <ligand>
        <name>Zn(2+)</name>
        <dbReference type="ChEBI" id="CHEBI:29105"/>
    </ligand>
</feature>
<evidence type="ECO:0000256" key="2">
    <source>
        <dbReference type="ARBA" id="ARBA00012925"/>
    </source>
</evidence>
<protein>
    <recommendedName>
        <fullName evidence="2">carbonic anhydrase</fullName>
        <ecNumber evidence="2">4.2.1.1</ecNumber>
    </recommendedName>
</protein>
<accession>A0A0D8HER0</accession>
<comment type="function">
    <text evidence="5">Catalyzes the reversible hydration of carbon dioxide to form bicarbonate.</text>
</comment>
<sequence length="170" mass="19001">MDPTEIIKIVTAAEKYTESQSVKPHVDVHPAMKLTIVSCMDSRLDLFGILGLDIGDAHIVRNAGGIVTDDVIRSLAVSQRSLGTNMIVLIHHTDCGLEKISDDDFKFQIEREIGIRPSWAVEAFRDPYDDVRQSIARLAASPFVTHKQNIFGFVYEVDKHQLVRVDPSQS</sequence>
<comment type="catalytic activity">
    <reaction evidence="6">
        <text>hydrogencarbonate + H(+) = CO2 + H2O</text>
        <dbReference type="Rhea" id="RHEA:10748"/>
        <dbReference type="ChEBI" id="CHEBI:15377"/>
        <dbReference type="ChEBI" id="CHEBI:15378"/>
        <dbReference type="ChEBI" id="CHEBI:16526"/>
        <dbReference type="ChEBI" id="CHEBI:17544"/>
        <dbReference type="EC" id="4.2.1.1"/>
    </reaction>
</comment>
<feature type="binding site" evidence="7">
    <location>
        <position position="39"/>
    </location>
    <ligand>
        <name>Zn(2+)</name>
        <dbReference type="ChEBI" id="CHEBI:29105"/>
    </ligand>
</feature>
<reference evidence="8 9" key="1">
    <citation type="submission" date="2015-01" db="EMBL/GenBank/DDBJ databases">
        <title>Draft genome of the acidophilic iron oxidizer Acidithrix ferrooxidans strain Py-F3.</title>
        <authorList>
            <person name="Poehlein A."/>
            <person name="Eisen S."/>
            <person name="Schloemann M."/>
            <person name="Johnson B.D."/>
            <person name="Daniel R."/>
            <person name="Muehling M."/>
        </authorList>
    </citation>
    <scope>NUCLEOTIDE SEQUENCE [LARGE SCALE GENOMIC DNA]</scope>
    <source>
        <strain evidence="8 9">Py-F3</strain>
    </source>
</reference>
<evidence type="ECO:0000256" key="5">
    <source>
        <dbReference type="ARBA" id="ARBA00024993"/>
    </source>
</evidence>
<dbReference type="InterPro" id="IPR036874">
    <property type="entry name" value="Carbonic_anhydrase_sf"/>
</dbReference>
<dbReference type="Gene3D" id="3.40.1050.10">
    <property type="entry name" value="Carbonic anhydrase"/>
    <property type="match status" value="1"/>
</dbReference>
<comment type="cofactor">
    <cofactor evidence="7">
        <name>Zn(2+)</name>
        <dbReference type="ChEBI" id="CHEBI:29105"/>
    </cofactor>
    <text evidence="7">Binds 1 zinc ion per subunit.</text>
</comment>
<dbReference type="EC" id="4.2.1.1" evidence="2"/>
<dbReference type="SMART" id="SM00947">
    <property type="entry name" value="Pro_CA"/>
    <property type="match status" value="1"/>
</dbReference>
<name>A0A0D8HER0_9ACTN</name>
<dbReference type="RefSeq" id="WP_052606550.1">
    <property type="nucleotide sequence ID" value="NZ_JXYS01000089.1"/>
</dbReference>
<keyword evidence="3 7" id="KW-0479">Metal-binding</keyword>
<keyword evidence="9" id="KW-1185">Reference proteome</keyword>
<dbReference type="EMBL" id="JXYS01000089">
    <property type="protein sequence ID" value="KJF16302.1"/>
    <property type="molecule type" value="Genomic_DNA"/>
</dbReference>
<evidence type="ECO:0000313" key="9">
    <source>
        <dbReference type="Proteomes" id="UP000032360"/>
    </source>
</evidence>
<keyword evidence="8" id="KW-0456">Lyase</keyword>
<evidence type="ECO:0000256" key="4">
    <source>
        <dbReference type="ARBA" id="ARBA00022833"/>
    </source>
</evidence>
<dbReference type="GO" id="GO:0008270">
    <property type="term" value="F:zinc ion binding"/>
    <property type="evidence" value="ECO:0007669"/>
    <property type="project" value="InterPro"/>
</dbReference>
<dbReference type="InterPro" id="IPR001765">
    <property type="entry name" value="Carbonic_anhydrase"/>
</dbReference>
<dbReference type="AlphaFoldDB" id="A0A0D8HER0"/>
<comment type="similarity">
    <text evidence="1">Belongs to the beta-class carbonic anhydrase family.</text>
</comment>
<evidence type="ECO:0000256" key="6">
    <source>
        <dbReference type="ARBA" id="ARBA00048348"/>
    </source>
</evidence>
<dbReference type="PANTHER" id="PTHR43175">
    <property type="entry name" value="CARBONIC ANHYDRASE"/>
    <property type="match status" value="1"/>
</dbReference>
<dbReference type="STRING" id="1280514.AXFE_28660"/>
<feature type="binding site" evidence="7">
    <location>
        <position position="92"/>
    </location>
    <ligand>
        <name>Zn(2+)</name>
        <dbReference type="ChEBI" id="CHEBI:29105"/>
    </ligand>
</feature>
<dbReference type="CDD" id="cd03379">
    <property type="entry name" value="beta_CA_cladeD"/>
    <property type="match status" value="1"/>
</dbReference>
<dbReference type="Proteomes" id="UP000032360">
    <property type="component" value="Unassembled WGS sequence"/>
</dbReference>
<dbReference type="Pfam" id="PF00484">
    <property type="entry name" value="Pro_CA"/>
    <property type="match status" value="1"/>
</dbReference>
<keyword evidence="4 7" id="KW-0862">Zinc</keyword>
<evidence type="ECO:0000256" key="7">
    <source>
        <dbReference type="PIRSR" id="PIRSR601765-1"/>
    </source>
</evidence>
<evidence type="ECO:0000313" key="8">
    <source>
        <dbReference type="EMBL" id="KJF16302.1"/>
    </source>
</evidence>
<dbReference type="PANTHER" id="PTHR43175:SF3">
    <property type="entry name" value="CARBON DISULFIDE HYDROLASE"/>
    <property type="match status" value="1"/>
</dbReference>
<feature type="binding site" evidence="7">
    <location>
        <position position="95"/>
    </location>
    <ligand>
        <name>Zn(2+)</name>
        <dbReference type="ChEBI" id="CHEBI:29105"/>
    </ligand>
</feature>
<evidence type="ECO:0000256" key="3">
    <source>
        <dbReference type="ARBA" id="ARBA00022723"/>
    </source>
</evidence>
<proteinExistence type="inferred from homology"/>
<gene>
    <name evidence="8" type="primary">mtcA13</name>
    <name evidence="8" type="ORF">AXFE_28660</name>
</gene>
<dbReference type="SUPFAM" id="SSF53056">
    <property type="entry name" value="beta-carbonic anhydrase, cab"/>
    <property type="match status" value="1"/>
</dbReference>